<accession>A0ABW0P092</accession>
<name>A0ABW0P092_9HYPH</name>
<reference evidence="4" key="1">
    <citation type="journal article" date="2019" name="Int. J. Syst. Evol. Microbiol.">
        <title>The Global Catalogue of Microorganisms (GCM) 10K type strain sequencing project: providing services to taxonomists for standard genome sequencing and annotation.</title>
        <authorList>
            <consortium name="The Broad Institute Genomics Platform"/>
            <consortium name="The Broad Institute Genome Sequencing Center for Infectious Disease"/>
            <person name="Wu L."/>
            <person name="Ma J."/>
        </authorList>
    </citation>
    <scope>NUCLEOTIDE SEQUENCE [LARGE SCALE GENOMIC DNA]</scope>
    <source>
        <strain evidence="4">CCUG 43117</strain>
    </source>
</reference>
<comment type="caution">
    <text evidence="3">The sequence shown here is derived from an EMBL/GenBank/DDBJ whole genome shotgun (WGS) entry which is preliminary data.</text>
</comment>
<feature type="signal peptide" evidence="2">
    <location>
        <begin position="1"/>
        <end position="23"/>
    </location>
</feature>
<dbReference type="InterPro" id="IPR025737">
    <property type="entry name" value="FApF"/>
</dbReference>
<gene>
    <name evidence="3" type="ORF">ACFPN9_13010</name>
</gene>
<protein>
    <submittedName>
        <fullName evidence="3">Transporter</fullName>
    </submittedName>
</protein>
<feature type="region of interest" description="Disordered" evidence="1">
    <location>
        <begin position="25"/>
        <end position="47"/>
    </location>
</feature>
<organism evidence="3 4">
    <name type="scientific">Bosea massiliensis</name>
    <dbReference type="NCBI Taxonomy" id="151419"/>
    <lineage>
        <taxon>Bacteria</taxon>
        <taxon>Pseudomonadati</taxon>
        <taxon>Pseudomonadota</taxon>
        <taxon>Alphaproteobacteria</taxon>
        <taxon>Hyphomicrobiales</taxon>
        <taxon>Boseaceae</taxon>
        <taxon>Bosea</taxon>
    </lineage>
</organism>
<evidence type="ECO:0000256" key="1">
    <source>
        <dbReference type="SAM" id="MobiDB-lite"/>
    </source>
</evidence>
<keyword evidence="4" id="KW-1185">Reference proteome</keyword>
<feature type="chain" id="PRO_5045692571" evidence="2">
    <location>
        <begin position="24"/>
        <end position="287"/>
    </location>
</feature>
<dbReference type="EMBL" id="JBHSLU010000035">
    <property type="protein sequence ID" value="MFC5506176.1"/>
    <property type="molecule type" value="Genomic_DNA"/>
</dbReference>
<evidence type="ECO:0000256" key="2">
    <source>
        <dbReference type="SAM" id="SignalP"/>
    </source>
</evidence>
<proteinExistence type="predicted"/>
<evidence type="ECO:0000313" key="3">
    <source>
        <dbReference type="EMBL" id="MFC5506176.1"/>
    </source>
</evidence>
<feature type="compositionally biased region" description="Basic and acidic residues" evidence="1">
    <location>
        <begin position="32"/>
        <end position="47"/>
    </location>
</feature>
<evidence type="ECO:0000313" key="4">
    <source>
        <dbReference type="Proteomes" id="UP001596060"/>
    </source>
</evidence>
<keyword evidence="2" id="KW-0732">Signal</keyword>
<sequence>MKLNVPLLAAAIVCSVYSAKALAQNQGNRGDQSTRPEVSDVTGDRPAKSIQDNSFLIEEAYNQEPGVVQSFATMRGQGRDRFFAFTQEFPVGGQEHQLSYLLPYAYLRSDGQRARGVGDVLFNYRYQALFESDFIPAFAPRLSLIVPTGRASTGTGNGSFGFQGNLPFSKIVTDRITLHANAGLTSLFDVQDRRPTSFNLGGSIVYAATRDLNILLETVGERIATVNATGKIERQNALTMSPGARYAFNFPDTQIVLGFGAPVTFEREKKPVFGAIFYLSVESKIIR</sequence>
<dbReference type="RefSeq" id="WP_197426593.1">
    <property type="nucleotide sequence ID" value="NZ_JBHSLU010000035.1"/>
</dbReference>
<dbReference type="Proteomes" id="UP001596060">
    <property type="component" value="Unassembled WGS sequence"/>
</dbReference>
<dbReference type="Pfam" id="PF13557">
    <property type="entry name" value="Phenol_MetA_deg"/>
    <property type="match status" value="1"/>
</dbReference>